<dbReference type="InterPro" id="IPR020904">
    <property type="entry name" value="Sc_DH/Rdtase_CS"/>
</dbReference>
<dbReference type="InterPro" id="IPR057326">
    <property type="entry name" value="KR_dom"/>
</dbReference>
<dbReference type="KEGG" id="obj:EIO64_06690"/>
<dbReference type="Proteomes" id="UP000298642">
    <property type="component" value="Chromosome"/>
</dbReference>
<dbReference type="GO" id="GO:0008202">
    <property type="term" value="P:steroid metabolic process"/>
    <property type="evidence" value="ECO:0007669"/>
    <property type="project" value="UniProtKB-KW"/>
</dbReference>
<keyword evidence="6" id="KW-1185">Reference proteome</keyword>
<evidence type="ECO:0000313" key="5">
    <source>
        <dbReference type="EMBL" id="QCI58954.1"/>
    </source>
</evidence>
<evidence type="ECO:0000259" key="4">
    <source>
        <dbReference type="SMART" id="SM00822"/>
    </source>
</evidence>
<keyword evidence="3" id="KW-0443">Lipid metabolism</keyword>
<sequence>MNRVALVTGASRGIGRAIAAELAEAGHAVCINYLTHRQEAETLAEKIRNHGGNAIAVQADVADRAAVETMVRTAEAELGPVSLLVNNAGIAGQIQFQDITDAQWNRYLGVNLGGARNTIQAVLPHMLHEKAGCIVNISSIWGLRGASCEVAYACTKAALVGLTRSLALELAPSHIRVNCVAPGVINTDMVQVLGQETLRDLAEQTPLGRLGTPEDVAHAVAFLASDKASFLTGQILAADGGFIV</sequence>
<dbReference type="NCBIfam" id="NF047420">
    <property type="entry name" value="EF_P_mod_YmfI"/>
    <property type="match status" value="1"/>
</dbReference>
<accession>A0A4D7AH79</accession>
<evidence type="ECO:0000256" key="3">
    <source>
        <dbReference type="ARBA" id="ARBA00023221"/>
    </source>
</evidence>
<dbReference type="EC" id="1.1.1.100" evidence="5"/>
<dbReference type="InterPro" id="IPR036291">
    <property type="entry name" value="NAD(P)-bd_dom_sf"/>
</dbReference>
<protein>
    <submittedName>
        <fullName evidence="5">3-oxoacyl-ACP reductase FabG</fullName>
        <ecNumber evidence="5">1.1.1.100</ecNumber>
    </submittedName>
</protein>
<feature type="domain" description="Ketoreductase" evidence="4">
    <location>
        <begin position="3"/>
        <end position="174"/>
    </location>
</feature>
<organism evidence="5 6">
    <name type="scientific">Dysosmobacter welbionis</name>
    <dbReference type="NCBI Taxonomy" id="2093857"/>
    <lineage>
        <taxon>Bacteria</taxon>
        <taxon>Bacillati</taxon>
        <taxon>Bacillota</taxon>
        <taxon>Clostridia</taxon>
        <taxon>Eubacteriales</taxon>
        <taxon>Oscillospiraceae</taxon>
        <taxon>Dysosmobacter</taxon>
    </lineage>
</organism>
<dbReference type="GO" id="GO:0004316">
    <property type="term" value="F:3-oxoacyl-[acyl-carrier-protein] reductase (NADPH) activity"/>
    <property type="evidence" value="ECO:0007669"/>
    <property type="project" value="UniProtKB-EC"/>
</dbReference>
<dbReference type="PROSITE" id="PS00061">
    <property type="entry name" value="ADH_SHORT"/>
    <property type="match status" value="1"/>
</dbReference>
<dbReference type="SMART" id="SM00822">
    <property type="entry name" value="PKS_KR"/>
    <property type="match status" value="1"/>
</dbReference>
<keyword evidence="2 5" id="KW-0560">Oxidoreductase</keyword>
<dbReference type="InterPro" id="IPR050259">
    <property type="entry name" value="SDR"/>
</dbReference>
<gene>
    <name evidence="5" type="primary">fabG</name>
    <name evidence="5" type="ORF">EIO64_06690</name>
</gene>
<evidence type="ECO:0000256" key="2">
    <source>
        <dbReference type="ARBA" id="ARBA00023002"/>
    </source>
</evidence>
<dbReference type="GO" id="GO:0032787">
    <property type="term" value="P:monocarboxylic acid metabolic process"/>
    <property type="evidence" value="ECO:0007669"/>
    <property type="project" value="UniProtKB-ARBA"/>
</dbReference>
<dbReference type="NCBIfam" id="NF005559">
    <property type="entry name" value="PRK07231.1"/>
    <property type="match status" value="1"/>
</dbReference>
<dbReference type="PANTHER" id="PTHR42879:SF2">
    <property type="entry name" value="3-OXOACYL-[ACYL-CARRIER-PROTEIN] REDUCTASE FABG"/>
    <property type="match status" value="1"/>
</dbReference>
<dbReference type="Gene3D" id="3.40.50.720">
    <property type="entry name" value="NAD(P)-binding Rossmann-like Domain"/>
    <property type="match status" value="1"/>
</dbReference>
<evidence type="ECO:0000256" key="1">
    <source>
        <dbReference type="ARBA" id="ARBA00006484"/>
    </source>
</evidence>
<dbReference type="AlphaFoldDB" id="A0A4D7AH79"/>
<dbReference type="FunFam" id="3.40.50.720:FF:000173">
    <property type="entry name" value="3-oxoacyl-[acyl-carrier protein] reductase"/>
    <property type="match status" value="1"/>
</dbReference>
<comment type="similarity">
    <text evidence="1">Belongs to the short-chain dehydrogenases/reductases (SDR) family.</text>
</comment>
<dbReference type="EMBL" id="CP034413">
    <property type="protein sequence ID" value="QCI58954.1"/>
    <property type="molecule type" value="Genomic_DNA"/>
</dbReference>
<dbReference type="InterPro" id="IPR002347">
    <property type="entry name" value="SDR_fam"/>
</dbReference>
<dbReference type="PRINTS" id="PR00081">
    <property type="entry name" value="GDHRDH"/>
</dbReference>
<evidence type="ECO:0000313" key="6">
    <source>
        <dbReference type="Proteomes" id="UP000298642"/>
    </source>
</evidence>
<dbReference type="SUPFAM" id="SSF51735">
    <property type="entry name" value="NAD(P)-binding Rossmann-fold domains"/>
    <property type="match status" value="1"/>
</dbReference>
<dbReference type="RefSeq" id="WP_021748997.1">
    <property type="nucleotide sequence ID" value="NZ_CP034413.3"/>
</dbReference>
<dbReference type="PRINTS" id="PR00080">
    <property type="entry name" value="SDRFAMILY"/>
</dbReference>
<proteinExistence type="inferred from homology"/>
<dbReference type="Pfam" id="PF13561">
    <property type="entry name" value="adh_short_C2"/>
    <property type="match status" value="1"/>
</dbReference>
<dbReference type="NCBIfam" id="NF009466">
    <property type="entry name" value="PRK12826.1-2"/>
    <property type="match status" value="1"/>
</dbReference>
<dbReference type="GeneID" id="89523383"/>
<name>A0A4D7AH79_9FIRM</name>
<reference evidence="6" key="1">
    <citation type="submission" date="2018-12" db="EMBL/GenBank/DDBJ databases">
        <title>Dusodibacter welbiota gen. nov., sp. nov., isolated from human faeces and emended description of the Oscillibacter genus.</title>
        <authorList>
            <person name="Le Roy T."/>
            <person name="Van der Smissen P."/>
            <person name="Delzenne N."/>
            <person name="Muccioli G."/>
            <person name="Collet J.F."/>
            <person name="Cani P.D."/>
        </authorList>
    </citation>
    <scope>NUCLEOTIDE SEQUENCE [LARGE SCALE GENOMIC DNA]</scope>
    <source>
        <strain evidence="6">J115</strain>
    </source>
</reference>
<keyword evidence="3" id="KW-0753">Steroid metabolism</keyword>
<dbReference type="PANTHER" id="PTHR42879">
    <property type="entry name" value="3-OXOACYL-(ACYL-CARRIER-PROTEIN) REDUCTASE"/>
    <property type="match status" value="1"/>
</dbReference>